<accession>A0A557QX90</accession>
<dbReference type="RefSeq" id="WP_144308994.1">
    <property type="nucleotide sequence ID" value="NZ_VMNK01000006.1"/>
</dbReference>
<dbReference type="AlphaFoldDB" id="A0A557QX90"/>
<keyword evidence="3" id="KW-1185">Reference proteome</keyword>
<evidence type="ECO:0000313" key="3">
    <source>
        <dbReference type="Proteomes" id="UP000319502"/>
    </source>
</evidence>
<dbReference type="Proteomes" id="UP000319502">
    <property type="component" value="Unassembled WGS sequence"/>
</dbReference>
<organism evidence="2 3">
    <name type="scientific">Denitromonas halophila</name>
    <dbReference type="NCBI Taxonomy" id="1629404"/>
    <lineage>
        <taxon>Bacteria</taxon>
        <taxon>Pseudomonadati</taxon>
        <taxon>Pseudomonadota</taxon>
        <taxon>Betaproteobacteria</taxon>
        <taxon>Rhodocyclales</taxon>
        <taxon>Zoogloeaceae</taxon>
        <taxon>Denitromonas</taxon>
    </lineage>
</organism>
<proteinExistence type="predicted"/>
<gene>
    <name evidence="2" type="ORF">FHP91_07540</name>
</gene>
<evidence type="ECO:0000313" key="2">
    <source>
        <dbReference type="EMBL" id="TVO57521.1"/>
    </source>
</evidence>
<reference evidence="2 3" key="1">
    <citation type="submission" date="2019-07" db="EMBL/GenBank/DDBJ databases">
        <title>The pathways for chlorine oxyanion respiration interact through the shared metabolite chlorate.</title>
        <authorList>
            <person name="Barnum T.P."/>
            <person name="Cheng Y."/>
            <person name="Hill K.A."/>
            <person name="Lucas L.N."/>
            <person name="Carlson H.K."/>
            <person name="Coates J.D."/>
        </authorList>
    </citation>
    <scope>NUCLEOTIDE SEQUENCE [LARGE SCALE GENOMIC DNA]</scope>
    <source>
        <strain evidence="2 3">SFB-3</strain>
    </source>
</reference>
<dbReference type="EMBL" id="VMNK01000006">
    <property type="protein sequence ID" value="TVO57521.1"/>
    <property type="molecule type" value="Genomic_DNA"/>
</dbReference>
<evidence type="ECO:0000259" key="1">
    <source>
        <dbReference type="Pfam" id="PF07157"/>
    </source>
</evidence>
<name>A0A557QX90_9RHOO</name>
<dbReference type="OrthoDB" id="378644at2"/>
<comment type="caution">
    <text evidence="2">The sequence shown here is derived from an EMBL/GenBank/DDBJ whole genome shotgun (WGS) entry which is preliminary data.</text>
</comment>
<dbReference type="Pfam" id="PF07157">
    <property type="entry name" value="DNA_circ_N"/>
    <property type="match status" value="1"/>
</dbReference>
<dbReference type="InterPro" id="IPR009826">
    <property type="entry name" value="DNA_circ_N"/>
</dbReference>
<feature type="domain" description="DNA circulation N-terminal" evidence="1">
    <location>
        <begin position="7"/>
        <end position="93"/>
    </location>
</feature>
<sequence length="406" mass="43161">MAWADSLLECTFRGVALEVLSTSDGAARALALHTYPWVDGADVEDMGREPRSPTLTALFYGDDYEARLKAAIAVFDQAGAGELVHPVFGAMNVHLRRYGIEHEADGVDQARVSLEFVEARDQPQPFYSRALPVQQAQAVSAQSAVVRSAAAGAVAGVIERLRASAPLKAFNELRETLLAPITQGLAEVQGVVLSGADVLTEPRAWANDLASLVDGMVDTRDFTSDVMTDWRAVSTGFGRFDALFGSGTSSVSASVTPTESQAAEAAKVTTQVTVATGQAENAAALLGAEAETPTLTPVDIETVANAARAALDAAIEAVRALYPLETARRIVEPLRAQALAVQEAAQAIIEARPPLVVRTLTAPGNLRLIAHRLYGDHTRAPELWRLNTLRTPNALNTGDRINAYAQ</sequence>
<protein>
    <submittedName>
        <fullName evidence="2">DNA circulation family protein</fullName>
    </submittedName>
</protein>